<name>A0A0G4FIT3_9ALVE</name>
<protein>
    <submittedName>
        <fullName evidence="2">Uncharacterized protein</fullName>
    </submittedName>
</protein>
<accession>A0A0G4FIT3</accession>
<dbReference type="InterPro" id="IPR019357">
    <property type="entry name" value="SCOC"/>
</dbReference>
<organism evidence="2">
    <name type="scientific">Chromera velia CCMP2878</name>
    <dbReference type="NCBI Taxonomy" id="1169474"/>
    <lineage>
        <taxon>Eukaryota</taxon>
        <taxon>Sar</taxon>
        <taxon>Alveolata</taxon>
        <taxon>Colpodellida</taxon>
        <taxon>Chromeraceae</taxon>
        <taxon>Chromera</taxon>
    </lineage>
</organism>
<dbReference type="AlphaFoldDB" id="A0A0G4FIT3"/>
<evidence type="ECO:0000313" key="2">
    <source>
        <dbReference type="EMBL" id="CEM13546.1"/>
    </source>
</evidence>
<sequence length="85" mass="9246">MSNRVESVRKNNGSLREENSVLRDYLENLTMKMSQMTNVGSSGKASKVKLPPPPPKPGKGHTGQDVTYAIKVSDKIGELAQTMGE</sequence>
<feature type="region of interest" description="Disordered" evidence="1">
    <location>
        <begin position="37"/>
        <end position="65"/>
    </location>
</feature>
<gene>
    <name evidence="2" type="ORF">Cvel_17248</name>
</gene>
<dbReference type="Gene3D" id="1.20.5.170">
    <property type="match status" value="1"/>
</dbReference>
<reference evidence="2" key="1">
    <citation type="submission" date="2014-11" db="EMBL/GenBank/DDBJ databases">
        <authorList>
            <person name="Otto D Thomas"/>
            <person name="Naeem Raeece"/>
        </authorList>
    </citation>
    <scope>NUCLEOTIDE SEQUENCE</scope>
</reference>
<dbReference type="VEuPathDB" id="CryptoDB:Cvel_17248"/>
<proteinExistence type="predicted"/>
<evidence type="ECO:0000256" key="1">
    <source>
        <dbReference type="SAM" id="MobiDB-lite"/>
    </source>
</evidence>
<dbReference type="EMBL" id="CDMZ01000403">
    <property type="protein sequence ID" value="CEM13546.1"/>
    <property type="molecule type" value="Genomic_DNA"/>
</dbReference>
<dbReference type="Pfam" id="PF10224">
    <property type="entry name" value="DUF2205"/>
    <property type="match status" value="1"/>
</dbReference>